<reference evidence="1" key="1">
    <citation type="journal article" date="2008" name="Science">
        <title>The Physcomitrella genome reveals evolutionary insights into the conquest of land by plants.</title>
        <authorList>
            <person name="Rensing S."/>
            <person name="Lang D."/>
            <person name="Zimmer A."/>
            <person name="Terry A."/>
            <person name="Salamov A."/>
            <person name="Shapiro H."/>
            <person name="Nishiyama T."/>
            <person name="Perroud P.-F."/>
            <person name="Lindquist E."/>
            <person name="Kamisugi Y."/>
            <person name="Tanahashi T."/>
            <person name="Sakakibara K."/>
            <person name="Fujita T."/>
            <person name="Oishi K."/>
            <person name="Shin-I T."/>
            <person name="Kuroki Y."/>
            <person name="Toyoda A."/>
            <person name="Suzuki Y."/>
            <person name="Hashimoto A."/>
            <person name="Yamaguchi K."/>
            <person name="Sugano A."/>
            <person name="Kohara Y."/>
            <person name="Fujiyama A."/>
            <person name="Anterola A."/>
            <person name="Aoki S."/>
            <person name="Ashton N."/>
            <person name="Barbazuk W.B."/>
            <person name="Barker E."/>
            <person name="Bennetzen J."/>
            <person name="Bezanilla M."/>
            <person name="Blankenship R."/>
            <person name="Cho S.H."/>
            <person name="Dutcher S."/>
            <person name="Estelle M."/>
            <person name="Fawcett J.A."/>
            <person name="Gundlach H."/>
            <person name="Hanada K."/>
            <person name="Heyl A."/>
            <person name="Hicks K.A."/>
            <person name="Hugh J."/>
            <person name="Lohr M."/>
            <person name="Mayer K."/>
            <person name="Melkozernov A."/>
            <person name="Murata T."/>
            <person name="Nelson D."/>
            <person name="Pils B."/>
            <person name="Prigge M."/>
            <person name="Reiss B."/>
            <person name="Renner T."/>
            <person name="Rombauts S."/>
            <person name="Rushton P."/>
            <person name="Sanderfoot A."/>
            <person name="Schween G."/>
            <person name="Shiu S.-H."/>
            <person name="Stueber K."/>
            <person name="Theodoulou F.L."/>
            <person name="Tu H."/>
            <person name="Van de Peer Y."/>
            <person name="Verrier P.J."/>
            <person name="Waters E."/>
            <person name="Wood A."/>
            <person name="Yang L."/>
            <person name="Cove D."/>
            <person name="Cuming A."/>
            <person name="Hasebe M."/>
            <person name="Lucas S."/>
            <person name="Mishler D.B."/>
            <person name="Reski R."/>
            <person name="Grigoriev I."/>
            <person name="Quatrano R.S."/>
            <person name="Boore J.L."/>
        </authorList>
    </citation>
    <scope>NUCLEOTIDE SEQUENCE [LARGE SCALE GENOMIC DNA]</scope>
</reference>
<name>A9U7B1_PHYPA</name>
<sequence length="255" mass="28661">MARRIVASRVQLYAYGSAVWAPRKGLLLKLIQRHTNLPAKTIQAILKYLTFGEVGIRNPDVAIQPLVDLGNDHYCISPFLMMHLHAERNICVLLNQVSADRTLYAALVNEKESLLRSETISSLQPLGLDFKYGRINETDVDLAIIDHDGKVCLCIELKWFIEPAEIREVMVRSQELQKGVAQAKILTSLYFGKDIRLLTLLGIGDDYEFQAMVGSVNFIGRSNIQDPAVPITKLWHRGSAVAKASRLPTNPRKRL</sequence>
<accession>A9U7B1</accession>
<evidence type="ECO:0000313" key="1">
    <source>
        <dbReference type="EMBL" id="EDQ48443.1"/>
    </source>
</evidence>
<dbReference type="EMBL" id="DS546416">
    <property type="protein sequence ID" value="EDQ48443.1"/>
    <property type="molecule type" value="Genomic_DNA"/>
</dbReference>
<organism>
    <name type="scientific">Physcomitrium patens</name>
    <name type="common">Spreading-leaved earth moss</name>
    <name type="synonym">Physcomitrella patens</name>
    <dbReference type="NCBI Taxonomy" id="3218"/>
    <lineage>
        <taxon>Eukaryota</taxon>
        <taxon>Viridiplantae</taxon>
        <taxon>Streptophyta</taxon>
        <taxon>Embryophyta</taxon>
        <taxon>Bryophyta</taxon>
        <taxon>Bryophytina</taxon>
        <taxon>Bryopsida</taxon>
        <taxon>Funariidae</taxon>
        <taxon>Funariales</taxon>
        <taxon>Funariaceae</taxon>
        <taxon>Physcomitrium</taxon>
    </lineage>
</organism>
<gene>
    <name evidence="1" type="ORF">PHYPADRAFT_103799</name>
</gene>
<proteinExistence type="predicted"/>
<protein>
    <submittedName>
        <fullName evidence="1">Predicted protein</fullName>
    </submittedName>
</protein>
<dbReference type="AlphaFoldDB" id="A9U7B1"/>